<organism evidence="3">
    <name type="scientific">Bactrocera dorsalis</name>
    <name type="common">Oriental fruit fly</name>
    <name type="synonym">Dacus dorsalis</name>
    <dbReference type="NCBI Taxonomy" id="27457"/>
    <lineage>
        <taxon>Eukaryota</taxon>
        <taxon>Metazoa</taxon>
        <taxon>Ecdysozoa</taxon>
        <taxon>Arthropoda</taxon>
        <taxon>Hexapoda</taxon>
        <taxon>Insecta</taxon>
        <taxon>Pterygota</taxon>
        <taxon>Neoptera</taxon>
        <taxon>Endopterygota</taxon>
        <taxon>Diptera</taxon>
        <taxon>Brachycera</taxon>
        <taxon>Muscomorpha</taxon>
        <taxon>Tephritoidea</taxon>
        <taxon>Tephritidae</taxon>
        <taxon>Bactrocera</taxon>
        <taxon>Bactrocera</taxon>
    </lineage>
</organism>
<evidence type="ECO:0000313" key="3">
    <source>
        <dbReference type="EMBL" id="JAC55799.1"/>
    </source>
</evidence>
<evidence type="ECO:0000256" key="2">
    <source>
        <dbReference type="SAM" id="SignalP"/>
    </source>
</evidence>
<feature type="region of interest" description="Disordered" evidence="1">
    <location>
        <begin position="23"/>
        <end position="64"/>
    </location>
</feature>
<protein>
    <submittedName>
        <fullName evidence="3">Uncharacterized protein</fullName>
    </submittedName>
</protein>
<dbReference type="EMBL" id="GAKP01003154">
    <property type="protein sequence ID" value="JAC55798.1"/>
    <property type="molecule type" value="Transcribed_RNA"/>
</dbReference>
<dbReference type="AlphaFoldDB" id="A0A034WMC8"/>
<accession>A0A034WMC8</accession>
<feature type="compositionally biased region" description="Low complexity" evidence="1">
    <location>
        <begin position="54"/>
        <end position="63"/>
    </location>
</feature>
<feature type="compositionally biased region" description="Low complexity" evidence="1">
    <location>
        <begin position="28"/>
        <end position="39"/>
    </location>
</feature>
<dbReference type="EMBL" id="GAKP01003153">
    <property type="protein sequence ID" value="JAC55799.1"/>
    <property type="molecule type" value="Transcribed_RNA"/>
</dbReference>
<dbReference type="OrthoDB" id="8029208at2759"/>
<proteinExistence type="predicted"/>
<reference evidence="3" key="1">
    <citation type="journal article" date="2014" name="BMC Genomics">
        <title>Characterizing the developmental transcriptome of the oriental fruit fly, Bactrocera dorsalis (Diptera: Tephritidae) through comparative genomic analysis with Drosophila melanogaster utilizing modENCODE datasets.</title>
        <authorList>
            <person name="Geib S.M."/>
            <person name="Calla B."/>
            <person name="Hall B."/>
            <person name="Hou S."/>
            <person name="Manoukis N.C."/>
        </authorList>
    </citation>
    <scope>NUCLEOTIDE SEQUENCE</scope>
    <source>
        <strain evidence="3">Punador</strain>
    </source>
</reference>
<sequence length="266" mass="30288">MMWKKATIVLLIACILLQQVSARDSDESSSSSSSSSSSESSEESAKGRNKRSSDSSSSSSSSESVEDHKADFEKLFNDFADKYYDFVKSVNDKRKSVAKKFSENKLVSKVNNAAVDELKVKLTIKFGDDDAFKNIKNSEDAALILRYFKNTIVAITELSELILKYHSLKIPTAEEILIQVALKQCDAYELLEKIQKRFEDFCKSFGEKVRDYVKDLTKAERVKETKIVNWYEEFKSTDGFGNEVIKLTEFFSISQTNFVKYTIYTI</sequence>
<keyword evidence="2" id="KW-0732">Signal</keyword>
<feature type="chain" id="PRO_5007369325" evidence="2">
    <location>
        <begin position="23"/>
        <end position="266"/>
    </location>
</feature>
<evidence type="ECO:0000256" key="1">
    <source>
        <dbReference type="SAM" id="MobiDB-lite"/>
    </source>
</evidence>
<name>A0A034WMC8_BACDO</name>
<feature type="signal peptide" evidence="2">
    <location>
        <begin position="1"/>
        <end position="22"/>
    </location>
</feature>